<feature type="compositionally biased region" description="Basic and acidic residues" evidence="1">
    <location>
        <begin position="216"/>
        <end position="235"/>
    </location>
</feature>
<feature type="region of interest" description="Disordered" evidence="1">
    <location>
        <begin position="215"/>
        <end position="273"/>
    </location>
</feature>
<dbReference type="GeneID" id="100898721"/>
<proteinExistence type="predicted"/>
<accession>A0AAJ6QZ71</accession>
<organism evidence="3 4">
    <name type="scientific">Galendromus occidentalis</name>
    <name type="common">western predatory mite</name>
    <dbReference type="NCBI Taxonomy" id="34638"/>
    <lineage>
        <taxon>Eukaryota</taxon>
        <taxon>Metazoa</taxon>
        <taxon>Ecdysozoa</taxon>
        <taxon>Arthropoda</taxon>
        <taxon>Chelicerata</taxon>
        <taxon>Arachnida</taxon>
        <taxon>Acari</taxon>
        <taxon>Parasitiformes</taxon>
        <taxon>Mesostigmata</taxon>
        <taxon>Gamasina</taxon>
        <taxon>Phytoseioidea</taxon>
        <taxon>Phytoseiidae</taxon>
        <taxon>Typhlodrominae</taxon>
        <taxon>Galendromus</taxon>
    </lineage>
</organism>
<dbReference type="AlphaFoldDB" id="A0AAJ6QZ71"/>
<sequence>MENTRFLTAIEETSDLVETKDENVSSEGAIAGEISPPKNDLIDLEAEAGTVKARRPRAVDQFFASQKQFDMLSPIKSKPVCEATTDPTQESLELKLEGSDFLSRPQYQTQCVQPNDSTITMKDTSLDNLLIQDQPEAEDPTDDVKQGTAALDNLSRKRLQNEMEPAVFDVPRATKILHREESAVPEFKENAQPILKFSSETDKLFKLEAVAVGEQDGPRETLGEGKSSDWKKSSDEETAGGCEGVQGRKDGDSDVDPNIPDVAENENAPNQGFNMTLDMTLRSSGGIAFASGLFLAIDEALDPLVGVFVPHGRRRRGANIVAVCIPIVLAIYFLFF</sequence>
<gene>
    <name evidence="4" type="primary">LOC100898721</name>
</gene>
<reference evidence="4" key="1">
    <citation type="submission" date="2025-08" db="UniProtKB">
        <authorList>
            <consortium name="RefSeq"/>
        </authorList>
    </citation>
    <scope>IDENTIFICATION</scope>
</reference>
<feature type="transmembrane region" description="Helical" evidence="2">
    <location>
        <begin position="317"/>
        <end position="335"/>
    </location>
</feature>
<evidence type="ECO:0000313" key="3">
    <source>
        <dbReference type="Proteomes" id="UP000694867"/>
    </source>
</evidence>
<evidence type="ECO:0000256" key="2">
    <source>
        <dbReference type="SAM" id="Phobius"/>
    </source>
</evidence>
<evidence type="ECO:0000313" key="4">
    <source>
        <dbReference type="RefSeq" id="XP_003748549.1"/>
    </source>
</evidence>
<dbReference type="RefSeq" id="XP_003748549.1">
    <property type="nucleotide sequence ID" value="XM_003748501.1"/>
</dbReference>
<feature type="region of interest" description="Disordered" evidence="1">
    <location>
        <begin position="17"/>
        <end position="37"/>
    </location>
</feature>
<dbReference type="Proteomes" id="UP000694867">
    <property type="component" value="Unplaced"/>
</dbReference>
<protein>
    <submittedName>
        <fullName evidence="4">Uncharacterized protein LOC100898721</fullName>
    </submittedName>
</protein>
<dbReference type="KEGG" id="goe:100898721"/>
<keyword evidence="2" id="KW-0812">Transmembrane</keyword>
<keyword evidence="2" id="KW-1133">Transmembrane helix</keyword>
<keyword evidence="2" id="KW-0472">Membrane</keyword>
<name>A0AAJ6QZ71_9ACAR</name>
<evidence type="ECO:0000256" key="1">
    <source>
        <dbReference type="SAM" id="MobiDB-lite"/>
    </source>
</evidence>
<keyword evidence="3" id="KW-1185">Reference proteome</keyword>